<keyword evidence="3" id="KW-1185">Reference proteome</keyword>
<evidence type="ECO:0000313" key="3">
    <source>
        <dbReference type="Proteomes" id="UP000293331"/>
    </source>
</evidence>
<dbReference type="AlphaFoldDB" id="A0A4V1ZBV4"/>
<feature type="transmembrane region" description="Helical" evidence="1">
    <location>
        <begin position="9"/>
        <end position="29"/>
    </location>
</feature>
<accession>A0A4V1ZBV4</accession>
<keyword evidence="1" id="KW-1133">Transmembrane helix</keyword>
<proteinExistence type="predicted"/>
<dbReference type="OrthoDB" id="9806357at2"/>
<keyword evidence="1" id="KW-0812">Transmembrane</keyword>
<dbReference type="Pfam" id="PF11376">
    <property type="entry name" value="DUF3179"/>
    <property type="match status" value="1"/>
</dbReference>
<comment type="caution">
    <text evidence="2">The sequence shown here is derived from an EMBL/GenBank/DDBJ whole genome shotgun (WGS) entry which is preliminary data.</text>
</comment>
<evidence type="ECO:0000256" key="1">
    <source>
        <dbReference type="SAM" id="Phobius"/>
    </source>
</evidence>
<dbReference type="EMBL" id="SEWG01000003">
    <property type="protein sequence ID" value="RYU90470.1"/>
    <property type="molecule type" value="Genomic_DNA"/>
</dbReference>
<protein>
    <submittedName>
        <fullName evidence="2">DUF3179 domain-containing protein</fullName>
    </submittedName>
</protein>
<feature type="transmembrane region" description="Helical" evidence="1">
    <location>
        <begin position="77"/>
        <end position="94"/>
    </location>
</feature>
<dbReference type="InterPro" id="IPR021516">
    <property type="entry name" value="DUF3179"/>
</dbReference>
<keyword evidence="1" id="KW-0472">Membrane</keyword>
<dbReference type="RefSeq" id="WP_129876030.1">
    <property type="nucleotide sequence ID" value="NZ_SEWG01000003.1"/>
</dbReference>
<feature type="transmembrane region" description="Helical" evidence="1">
    <location>
        <begin position="49"/>
        <end position="70"/>
    </location>
</feature>
<sequence length="400" mass="45701">MNKKTKPSLFWAGIILILVPGLIHAYLLMPFPGSQDLNAITFCYYLEKVVQPLRIVGAVMILAYMAFYFIKDTTKQKAIKVGVLALCLVSFYYSDKVYKAEIMFKETRKVAFANAIKSRVPHSYLVIGVVYKGVAKAYPIIYLGYHHKVQDNIAGKPILVTYCTMCRTGRVYDPVINGNTQTFRLVGARHYNAIIEDNATKTWWYQSTGKAAVGKLKGAQLAEVPYEQLTLGAWLSKYPGSQILQPDAIYTNDYADLKDYDRKQAVDKDSTLKNKDSLMRKSWMIGVIVEGQPKAYDWRAMVRKRTYNDKIKNTSLLIAMEKDSMNYHAWNSTVNGMPLHFQVNADGHLTDDETSSIWDWKGLCTAGSYKGSQLAGIQAYQEYWRSWKQFHPNTLFWKEE</sequence>
<dbReference type="Proteomes" id="UP000293331">
    <property type="component" value="Unassembled WGS sequence"/>
</dbReference>
<evidence type="ECO:0000313" key="2">
    <source>
        <dbReference type="EMBL" id="RYU90470.1"/>
    </source>
</evidence>
<gene>
    <name evidence="2" type="ORF">EWM62_07375</name>
</gene>
<name>A0A4V1ZBV4_9SPHI</name>
<organism evidence="2 3">
    <name type="scientific">Mucilaginibacter terrigena</name>
    <dbReference type="NCBI Taxonomy" id="2492395"/>
    <lineage>
        <taxon>Bacteria</taxon>
        <taxon>Pseudomonadati</taxon>
        <taxon>Bacteroidota</taxon>
        <taxon>Sphingobacteriia</taxon>
        <taxon>Sphingobacteriales</taxon>
        <taxon>Sphingobacteriaceae</taxon>
        <taxon>Mucilaginibacter</taxon>
    </lineage>
</organism>
<reference evidence="2 3" key="1">
    <citation type="submission" date="2019-02" db="EMBL/GenBank/DDBJ databases">
        <title>Bacterial novel species Mucilaginibacter sp. 17JY9-4 isolated from soil.</title>
        <authorList>
            <person name="Jung H.-Y."/>
        </authorList>
    </citation>
    <scope>NUCLEOTIDE SEQUENCE [LARGE SCALE GENOMIC DNA]</scope>
    <source>
        <strain evidence="2 3">17JY9-4</strain>
    </source>
</reference>